<dbReference type="Gene3D" id="3.30.70.660">
    <property type="entry name" value="Pseudouridine synthase I, catalytic domain, C-terminal subdomain"/>
    <property type="match status" value="1"/>
</dbReference>
<dbReference type="Gene3D" id="3.30.70.580">
    <property type="entry name" value="Pseudouridine synthase I, catalytic domain, N-terminal subdomain"/>
    <property type="match status" value="1"/>
</dbReference>
<dbReference type="NCBIfam" id="TIGR00071">
    <property type="entry name" value="hisT_truA"/>
    <property type="match status" value="1"/>
</dbReference>
<dbReference type="InterPro" id="IPR020103">
    <property type="entry name" value="PsdUridine_synth_cat_dom_sf"/>
</dbReference>
<dbReference type="InterPro" id="IPR001406">
    <property type="entry name" value="PsdUridine_synth_TruA"/>
</dbReference>
<keyword evidence="3 4" id="KW-0413">Isomerase</keyword>
<dbReference type="FunFam" id="3.30.70.580:FF:000001">
    <property type="entry name" value="tRNA pseudouridine synthase A"/>
    <property type="match status" value="1"/>
</dbReference>
<evidence type="ECO:0000256" key="5">
    <source>
        <dbReference type="PIRSR" id="PIRSR001430-1"/>
    </source>
</evidence>
<evidence type="ECO:0000259" key="8">
    <source>
        <dbReference type="Pfam" id="PF01416"/>
    </source>
</evidence>
<evidence type="ECO:0000256" key="7">
    <source>
        <dbReference type="RuleBase" id="RU003792"/>
    </source>
</evidence>
<sequence>MRLRAIISYDGSAFSGYQVQPGKRTVQLELERVLQTMHKGPIVKVVASGRTDAGVHATGQVIHFDSELTLPMDRWRTALNVQLPGDIRVLSVEQVQNDFHARYNAVGKTYRYIWSLNEVHSPFERNYSVHVDRYKPNIERMKEASNHLLGTHDFSSFCASNTSVKDFVRTIDSIRLEVDKEMNQLQMEISGNGFLYNMVRIIAGTLWEIGIGKKSVEDLPAILQSCDRKNAGKTAPAHGLYLEKVVYSE</sequence>
<dbReference type="GO" id="GO:0160147">
    <property type="term" value="F:tRNA pseudouridine(38-40) synthase activity"/>
    <property type="evidence" value="ECO:0007669"/>
    <property type="project" value="UniProtKB-EC"/>
</dbReference>
<reference evidence="9 10" key="1">
    <citation type="submission" date="2019-05" db="EMBL/GenBank/DDBJ databases">
        <title>Psychrobacillus vulpis sp. nov., a new species isolated from feces of a red fox that inhabits in The Tablas de Daimiel Natural Park, Albacete, Spain.</title>
        <authorList>
            <person name="Rodriguez M."/>
            <person name="Reina J.C."/>
            <person name="Bejar V."/>
            <person name="Llamas I."/>
        </authorList>
    </citation>
    <scope>NUCLEOTIDE SEQUENCE [LARGE SCALE GENOMIC DNA]</scope>
    <source>
        <strain evidence="9 10">NEAU-3TGS17</strain>
    </source>
</reference>
<dbReference type="Pfam" id="PF01416">
    <property type="entry name" value="PseudoU_synth_1"/>
    <property type="match status" value="2"/>
</dbReference>
<dbReference type="EMBL" id="VDGH01000003">
    <property type="protein sequence ID" value="TQR15244.1"/>
    <property type="molecule type" value="Genomic_DNA"/>
</dbReference>
<dbReference type="HAMAP" id="MF_00171">
    <property type="entry name" value="TruA"/>
    <property type="match status" value="1"/>
</dbReference>
<accession>A0A544TCP8</accession>
<dbReference type="GO" id="GO:0003723">
    <property type="term" value="F:RNA binding"/>
    <property type="evidence" value="ECO:0007669"/>
    <property type="project" value="InterPro"/>
</dbReference>
<comment type="similarity">
    <text evidence="1 4 7">Belongs to the tRNA pseudouridine synthase TruA family.</text>
</comment>
<keyword evidence="2 4" id="KW-0819">tRNA processing</keyword>
<comment type="caution">
    <text evidence="4">Lacks conserved residue(s) required for the propagation of feature annotation.</text>
</comment>
<feature type="binding site" evidence="4 6">
    <location>
        <position position="110"/>
    </location>
    <ligand>
        <name>substrate</name>
    </ligand>
</feature>
<evidence type="ECO:0000313" key="9">
    <source>
        <dbReference type="EMBL" id="TQR15244.1"/>
    </source>
</evidence>
<dbReference type="PANTHER" id="PTHR11142">
    <property type="entry name" value="PSEUDOURIDYLATE SYNTHASE"/>
    <property type="match status" value="1"/>
</dbReference>
<comment type="function">
    <text evidence="4">Formation of pseudouridine at positions 38, 39 and 40 in the anticodon stem and loop of transfer RNAs.</text>
</comment>
<dbReference type="SUPFAM" id="SSF55120">
    <property type="entry name" value="Pseudouridine synthase"/>
    <property type="match status" value="1"/>
</dbReference>
<name>A0A544TCP8_9BACI</name>
<dbReference type="InterPro" id="IPR020094">
    <property type="entry name" value="TruA/RsuA/RluB/E/F_N"/>
</dbReference>
<organism evidence="9 10">
    <name type="scientific">Psychrobacillus lasiicapitis</name>
    <dbReference type="NCBI Taxonomy" id="1636719"/>
    <lineage>
        <taxon>Bacteria</taxon>
        <taxon>Bacillati</taxon>
        <taxon>Bacillota</taxon>
        <taxon>Bacilli</taxon>
        <taxon>Bacillales</taxon>
        <taxon>Bacillaceae</taxon>
        <taxon>Psychrobacillus</taxon>
    </lineage>
</organism>
<comment type="subunit">
    <text evidence="4">Homodimer.</text>
</comment>
<dbReference type="RefSeq" id="WP_142538211.1">
    <property type="nucleotide sequence ID" value="NZ_BMIE01000009.1"/>
</dbReference>
<evidence type="ECO:0000256" key="6">
    <source>
        <dbReference type="PIRSR" id="PIRSR001430-2"/>
    </source>
</evidence>
<dbReference type="EC" id="5.4.99.12" evidence="4"/>
<dbReference type="InterPro" id="IPR020097">
    <property type="entry name" value="PsdUridine_synth_TruA_a/b_dom"/>
</dbReference>
<evidence type="ECO:0000313" key="10">
    <source>
        <dbReference type="Proteomes" id="UP000317316"/>
    </source>
</evidence>
<protein>
    <recommendedName>
        <fullName evidence="4">tRNA pseudouridine synthase A</fullName>
        <ecNumber evidence="4">5.4.99.12</ecNumber>
    </recommendedName>
    <alternativeName>
        <fullName evidence="4">tRNA pseudouridine(38-40) synthase</fullName>
    </alternativeName>
    <alternativeName>
        <fullName evidence="4">tRNA pseudouridylate synthase I</fullName>
    </alternativeName>
    <alternativeName>
        <fullName evidence="4">tRNA-uridine isomerase I</fullName>
    </alternativeName>
</protein>
<evidence type="ECO:0000256" key="4">
    <source>
        <dbReference type="HAMAP-Rule" id="MF_00171"/>
    </source>
</evidence>
<dbReference type="CDD" id="cd02570">
    <property type="entry name" value="PseudoU_synth_EcTruA"/>
    <property type="match status" value="1"/>
</dbReference>
<feature type="domain" description="Pseudouridine synthase I TruA alpha/beta" evidence="8">
    <location>
        <begin position="144"/>
        <end position="248"/>
    </location>
</feature>
<comment type="caution">
    <text evidence="9">The sequence shown here is derived from an EMBL/GenBank/DDBJ whole genome shotgun (WGS) entry which is preliminary data.</text>
</comment>
<keyword evidence="10" id="KW-1185">Reference proteome</keyword>
<dbReference type="InterPro" id="IPR020095">
    <property type="entry name" value="PsdUridine_synth_TruA_C"/>
</dbReference>
<dbReference type="PIRSF" id="PIRSF001430">
    <property type="entry name" value="tRNA_psdUrid_synth"/>
    <property type="match status" value="1"/>
</dbReference>
<evidence type="ECO:0000256" key="3">
    <source>
        <dbReference type="ARBA" id="ARBA00023235"/>
    </source>
</evidence>
<comment type="catalytic activity">
    <reaction evidence="4 7">
        <text>uridine(38/39/40) in tRNA = pseudouridine(38/39/40) in tRNA</text>
        <dbReference type="Rhea" id="RHEA:22376"/>
        <dbReference type="Rhea" id="RHEA-COMP:10085"/>
        <dbReference type="Rhea" id="RHEA-COMP:10087"/>
        <dbReference type="ChEBI" id="CHEBI:65314"/>
        <dbReference type="ChEBI" id="CHEBI:65315"/>
        <dbReference type="EC" id="5.4.99.12"/>
    </reaction>
</comment>
<dbReference type="PANTHER" id="PTHR11142:SF0">
    <property type="entry name" value="TRNA PSEUDOURIDINE SYNTHASE-LIKE 1"/>
    <property type="match status" value="1"/>
</dbReference>
<dbReference type="AlphaFoldDB" id="A0A544TCP8"/>
<proteinExistence type="inferred from homology"/>
<feature type="active site" description="Nucleophile" evidence="4 5">
    <location>
        <position position="52"/>
    </location>
</feature>
<dbReference type="OrthoDB" id="9811823at2"/>
<dbReference type="GO" id="GO:0031119">
    <property type="term" value="P:tRNA pseudouridine synthesis"/>
    <property type="evidence" value="ECO:0007669"/>
    <property type="project" value="UniProtKB-UniRule"/>
</dbReference>
<evidence type="ECO:0000256" key="1">
    <source>
        <dbReference type="ARBA" id="ARBA00009375"/>
    </source>
</evidence>
<dbReference type="Proteomes" id="UP000317316">
    <property type="component" value="Unassembled WGS sequence"/>
</dbReference>
<gene>
    <name evidence="4 9" type="primary">truA</name>
    <name evidence="9" type="ORF">FG382_07180</name>
</gene>
<evidence type="ECO:0000256" key="2">
    <source>
        <dbReference type="ARBA" id="ARBA00022694"/>
    </source>
</evidence>
<feature type="domain" description="Pseudouridine synthase I TruA alpha/beta" evidence="8">
    <location>
        <begin position="5"/>
        <end position="104"/>
    </location>
</feature>